<organism evidence="3 4">
    <name type="scientific">Halovivax cerinus</name>
    <dbReference type="NCBI Taxonomy" id="1487865"/>
    <lineage>
        <taxon>Archaea</taxon>
        <taxon>Methanobacteriati</taxon>
        <taxon>Methanobacteriota</taxon>
        <taxon>Stenosarchaea group</taxon>
        <taxon>Halobacteria</taxon>
        <taxon>Halobacteriales</taxon>
        <taxon>Natrialbaceae</taxon>
        <taxon>Halovivax</taxon>
    </lineage>
</organism>
<evidence type="ECO:0000313" key="3">
    <source>
        <dbReference type="EMBL" id="MFC3957048.1"/>
    </source>
</evidence>
<dbReference type="PANTHER" id="PTHR46268:SF6">
    <property type="entry name" value="UNIVERSAL STRESS PROTEIN UP12"/>
    <property type="match status" value="1"/>
</dbReference>
<evidence type="ECO:0000313" key="4">
    <source>
        <dbReference type="Proteomes" id="UP001595846"/>
    </source>
</evidence>
<dbReference type="Pfam" id="PF00582">
    <property type="entry name" value="Usp"/>
    <property type="match status" value="2"/>
</dbReference>
<comment type="caution">
    <text evidence="3">The sequence shown here is derived from an EMBL/GenBank/DDBJ whole genome shotgun (WGS) entry which is preliminary data.</text>
</comment>
<dbReference type="PRINTS" id="PR01438">
    <property type="entry name" value="UNVRSLSTRESS"/>
</dbReference>
<protein>
    <submittedName>
        <fullName evidence="3">Universal stress protein</fullName>
    </submittedName>
</protein>
<evidence type="ECO:0000256" key="1">
    <source>
        <dbReference type="ARBA" id="ARBA00008791"/>
    </source>
</evidence>
<dbReference type="InterPro" id="IPR006015">
    <property type="entry name" value="Universal_stress_UspA"/>
</dbReference>
<evidence type="ECO:0000259" key="2">
    <source>
        <dbReference type="Pfam" id="PF00582"/>
    </source>
</evidence>
<proteinExistence type="inferred from homology"/>
<dbReference type="CDD" id="cd00293">
    <property type="entry name" value="USP-like"/>
    <property type="match status" value="2"/>
</dbReference>
<sequence>MFDHIVIAVDGSDEARHAAVQGLDLASLFDASVDVVHVVERSARRLARSPTEETRLRERGEGILAEVEELAADRELTVQTVQLEGAPASSLCAYAGEHGADGIVVGRQGLTGLGRRLLGGVTERILSRSDVPVFVVPDPPDGVDVADLGAPESSYDRVLVPTDGSEPAMAAARYGAAIAAEQGATLHVLNVVDIQSAGGLFDAGGLERSFVERLEVQGRETVDETNAVITDTGAEVDLVRAVERRSSFDGVAPGICEYAEGQDVDLIVMGSHGRSGVERGLLGSVASTVLRTAAVPVLVVGQDR</sequence>
<feature type="domain" description="UspA" evidence="2">
    <location>
        <begin position="1"/>
        <end position="137"/>
    </location>
</feature>
<feature type="domain" description="UspA" evidence="2">
    <location>
        <begin position="155"/>
        <end position="300"/>
    </location>
</feature>
<gene>
    <name evidence="3" type="ORF">ACFOUR_01495</name>
</gene>
<dbReference type="InterPro" id="IPR014729">
    <property type="entry name" value="Rossmann-like_a/b/a_fold"/>
</dbReference>
<dbReference type="AlphaFoldDB" id="A0ABD5NJA7"/>
<dbReference type="InterPro" id="IPR006016">
    <property type="entry name" value="UspA"/>
</dbReference>
<name>A0ABD5NJA7_9EURY</name>
<accession>A0ABD5NJA7</accession>
<comment type="similarity">
    <text evidence="1">Belongs to the universal stress protein A family.</text>
</comment>
<dbReference type="EMBL" id="JBHSAQ010000001">
    <property type="protein sequence ID" value="MFC3957048.1"/>
    <property type="molecule type" value="Genomic_DNA"/>
</dbReference>
<dbReference type="Gene3D" id="3.40.50.620">
    <property type="entry name" value="HUPs"/>
    <property type="match status" value="2"/>
</dbReference>
<dbReference type="PANTHER" id="PTHR46268">
    <property type="entry name" value="STRESS RESPONSE PROTEIN NHAX"/>
    <property type="match status" value="1"/>
</dbReference>
<dbReference type="Proteomes" id="UP001595846">
    <property type="component" value="Unassembled WGS sequence"/>
</dbReference>
<keyword evidence="4" id="KW-1185">Reference proteome</keyword>
<dbReference type="SUPFAM" id="SSF52402">
    <property type="entry name" value="Adenine nucleotide alpha hydrolases-like"/>
    <property type="match status" value="2"/>
</dbReference>
<dbReference type="GeneID" id="73904789"/>
<reference evidence="3 4" key="1">
    <citation type="journal article" date="2019" name="Int. J. Syst. Evol. Microbiol.">
        <title>The Global Catalogue of Microorganisms (GCM) 10K type strain sequencing project: providing services to taxonomists for standard genome sequencing and annotation.</title>
        <authorList>
            <consortium name="The Broad Institute Genomics Platform"/>
            <consortium name="The Broad Institute Genome Sequencing Center for Infectious Disease"/>
            <person name="Wu L."/>
            <person name="Ma J."/>
        </authorList>
    </citation>
    <scope>NUCLEOTIDE SEQUENCE [LARGE SCALE GENOMIC DNA]</scope>
    <source>
        <strain evidence="3 4">IBRC-M 10256</strain>
    </source>
</reference>
<dbReference type="RefSeq" id="WP_256532021.1">
    <property type="nucleotide sequence ID" value="NZ_CP101824.1"/>
</dbReference>